<comment type="caution">
    <text evidence="2">The sequence shown here is derived from an EMBL/GenBank/DDBJ whole genome shotgun (WGS) entry which is preliminary data.</text>
</comment>
<feature type="non-terminal residue" evidence="2">
    <location>
        <position position="197"/>
    </location>
</feature>
<organism evidence="2 3">
    <name type="scientific">Pichia californica</name>
    <dbReference type="NCBI Taxonomy" id="460514"/>
    <lineage>
        <taxon>Eukaryota</taxon>
        <taxon>Fungi</taxon>
        <taxon>Dikarya</taxon>
        <taxon>Ascomycota</taxon>
        <taxon>Saccharomycotina</taxon>
        <taxon>Pichiomycetes</taxon>
        <taxon>Pichiales</taxon>
        <taxon>Pichiaceae</taxon>
        <taxon>Pichia</taxon>
    </lineage>
</organism>
<feature type="region of interest" description="Disordered" evidence="1">
    <location>
        <begin position="1"/>
        <end position="51"/>
    </location>
</feature>
<sequence length="197" mass="22315">MAGSIKPLTPSSALFDDSINPPSSSQSPPPPQQQQQQQQKPPSYNSTINLNHNTENTINVNVQSINSNRNSNSNSNSNDNSLISSSPNSNLTNSSRRFSFNKRQILKSNNKIQRKSSQISFINNYPPQRCDSVDHDIDHTKFYSKYKGIMKDKDELPDEFINNLNFEYNYDNKIRAPRISSANFLSSNDLNNNNNNN</sequence>
<reference evidence="2" key="1">
    <citation type="submission" date="2020-11" db="EMBL/GenBank/DDBJ databases">
        <title>Kefir isolates.</title>
        <authorList>
            <person name="Marcisauskas S."/>
            <person name="Kim Y."/>
            <person name="Blasche S."/>
        </authorList>
    </citation>
    <scope>NUCLEOTIDE SEQUENCE</scope>
    <source>
        <strain evidence="2">Olga-1</strain>
    </source>
</reference>
<dbReference type="AlphaFoldDB" id="A0A9P7BEA7"/>
<proteinExistence type="predicted"/>
<feature type="compositionally biased region" description="Low complexity" evidence="1">
    <location>
        <begin position="33"/>
        <end position="43"/>
    </location>
</feature>
<gene>
    <name evidence="2" type="ORF">C6P40_005061</name>
</gene>
<accession>A0A9P7BEA7</accession>
<dbReference type="EMBL" id="PUHW01000808">
    <property type="protein sequence ID" value="KAG0684715.1"/>
    <property type="molecule type" value="Genomic_DNA"/>
</dbReference>
<evidence type="ECO:0000313" key="2">
    <source>
        <dbReference type="EMBL" id="KAG0684715.1"/>
    </source>
</evidence>
<dbReference type="Proteomes" id="UP000697127">
    <property type="component" value="Unassembled WGS sequence"/>
</dbReference>
<keyword evidence="3" id="KW-1185">Reference proteome</keyword>
<evidence type="ECO:0000313" key="3">
    <source>
        <dbReference type="Proteomes" id="UP000697127"/>
    </source>
</evidence>
<feature type="compositionally biased region" description="Low complexity" evidence="1">
    <location>
        <begin position="65"/>
        <end position="95"/>
    </location>
</feature>
<feature type="region of interest" description="Disordered" evidence="1">
    <location>
        <begin position="65"/>
        <end position="101"/>
    </location>
</feature>
<evidence type="ECO:0000256" key="1">
    <source>
        <dbReference type="SAM" id="MobiDB-lite"/>
    </source>
</evidence>
<name>A0A9P7BEA7_9ASCO</name>
<protein>
    <submittedName>
        <fullName evidence="2">Uncharacterized protein</fullName>
    </submittedName>
</protein>